<sequence length="105" mass="11980">MRAVSQGVVAMLCVLWMGASGVQGDTYQRSPCNVVHWTRMLEGRIVVEGRDAKPLDIESPFFCEHDLPPNHRIIHTYDDEATDRRPDRLSIYVDRENIFLGAYCA</sequence>
<evidence type="ECO:0000256" key="1">
    <source>
        <dbReference type="SAM" id="SignalP"/>
    </source>
</evidence>
<keyword evidence="1" id="KW-0732">Signal</keyword>
<evidence type="ECO:0000313" key="2">
    <source>
        <dbReference type="EMBL" id="KAJ1722180.1"/>
    </source>
</evidence>
<dbReference type="Proteomes" id="UP001149813">
    <property type="component" value="Unassembled WGS sequence"/>
</dbReference>
<organism evidence="2 3">
    <name type="scientific">Coemansia erecta</name>
    <dbReference type="NCBI Taxonomy" id="147472"/>
    <lineage>
        <taxon>Eukaryota</taxon>
        <taxon>Fungi</taxon>
        <taxon>Fungi incertae sedis</taxon>
        <taxon>Zoopagomycota</taxon>
        <taxon>Kickxellomycotina</taxon>
        <taxon>Kickxellomycetes</taxon>
        <taxon>Kickxellales</taxon>
        <taxon>Kickxellaceae</taxon>
        <taxon>Coemansia</taxon>
    </lineage>
</organism>
<comment type="caution">
    <text evidence="2">The sequence shown here is derived from an EMBL/GenBank/DDBJ whole genome shotgun (WGS) entry which is preliminary data.</text>
</comment>
<reference evidence="2" key="1">
    <citation type="submission" date="2022-07" db="EMBL/GenBank/DDBJ databases">
        <title>Phylogenomic reconstructions and comparative analyses of Kickxellomycotina fungi.</title>
        <authorList>
            <person name="Reynolds N.K."/>
            <person name="Stajich J.E."/>
            <person name="Barry K."/>
            <person name="Grigoriev I.V."/>
            <person name="Crous P."/>
            <person name="Smith M.E."/>
        </authorList>
    </citation>
    <scope>NUCLEOTIDE SEQUENCE</scope>
    <source>
        <strain evidence="2">NBRC 32514</strain>
    </source>
</reference>
<feature type="chain" id="PRO_5040778637" evidence="1">
    <location>
        <begin position="25"/>
        <end position="105"/>
    </location>
</feature>
<dbReference type="OrthoDB" id="5511784at2759"/>
<accession>A0A9W7Y011</accession>
<feature type="signal peptide" evidence="1">
    <location>
        <begin position="1"/>
        <end position="24"/>
    </location>
</feature>
<protein>
    <submittedName>
        <fullName evidence="2">Uncharacterized protein</fullName>
    </submittedName>
</protein>
<keyword evidence="3" id="KW-1185">Reference proteome</keyword>
<dbReference type="AlphaFoldDB" id="A0A9W7Y011"/>
<name>A0A9W7Y011_9FUNG</name>
<gene>
    <name evidence="2" type="ORF">LPJ53_003383</name>
</gene>
<proteinExistence type="predicted"/>
<dbReference type="EMBL" id="JANBOJ010000126">
    <property type="protein sequence ID" value="KAJ1722180.1"/>
    <property type="molecule type" value="Genomic_DNA"/>
</dbReference>
<evidence type="ECO:0000313" key="3">
    <source>
        <dbReference type="Proteomes" id="UP001149813"/>
    </source>
</evidence>